<feature type="region of interest" description="Disordered" evidence="1">
    <location>
        <begin position="173"/>
        <end position="236"/>
    </location>
</feature>
<dbReference type="EMBL" id="RFXN01000032">
    <property type="protein sequence ID" value="NBR93875.1"/>
    <property type="molecule type" value="Genomic_DNA"/>
</dbReference>
<dbReference type="AlphaFoldDB" id="A0A965GE23"/>
<dbReference type="InterPro" id="IPR021421">
    <property type="entry name" value="DUF3071"/>
</dbReference>
<evidence type="ECO:0000259" key="2">
    <source>
        <dbReference type="Pfam" id="PF11268"/>
    </source>
</evidence>
<feature type="domain" description="DUF3071" evidence="2">
    <location>
        <begin position="6"/>
        <end position="157"/>
    </location>
</feature>
<feature type="compositionally biased region" description="Basic and acidic residues" evidence="1">
    <location>
        <begin position="202"/>
        <end position="223"/>
    </location>
</feature>
<feature type="compositionally biased region" description="Basic and acidic residues" evidence="1">
    <location>
        <begin position="173"/>
        <end position="188"/>
    </location>
</feature>
<comment type="caution">
    <text evidence="3">The sequence shown here is derived from an EMBL/GenBank/DDBJ whole genome shotgun (WGS) entry which is preliminary data.</text>
</comment>
<dbReference type="Proteomes" id="UP000740727">
    <property type="component" value="Unassembled WGS sequence"/>
</dbReference>
<proteinExistence type="predicted"/>
<dbReference type="Pfam" id="PF11268">
    <property type="entry name" value="DUF3071"/>
    <property type="match status" value="1"/>
</dbReference>
<evidence type="ECO:0000313" key="4">
    <source>
        <dbReference type="Proteomes" id="UP000740727"/>
    </source>
</evidence>
<evidence type="ECO:0000313" key="3">
    <source>
        <dbReference type="EMBL" id="NBR93875.1"/>
    </source>
</evidence>
<evidence type="ECO:0000256" key="1">
    <source>
        <dbReference type="SAM" id="MobiDB-lite"/>
    </source>
</evidence>
<gene>
    <name evidence="3" type="ORF">EBT44_03425</name>
</gene>
<dbReference type="InterPro" id="IPR047682">
    <property type="entry name" value="SepH-like"/>
</dbReference>
<dbReference type="NCBIfam" id="NF040712">
    <property type="entry name" value="SepH"/>
    <property type="match status" value="1"/>
</dbReference>
<reference evidence="3" key="1">
    <citation type="submission" date="2018-10" db="EMBL/GenBank/DDBJ databases">
        <title>Iterative Subtractive Binning of Freshwater Chronoseries Metagenomes Recovers Nearly Complete Genomes from over Four Hundred Novel Species.</title>
        <authorList>
            <person name="Rodriguez-R L.M."/>
            <person name="Tsementzi D."/>
            <person name="Luo C."/>
            <person name="Konstantinidis K.T."/>
        </authorList>
    </citation>
    <scope>NUCLEOTIDE SEQUENCE</scope>
    <source>
        <strain evidence="3">WB5_2A_028</strain>
    </source>
</reference>
<protein>
    <submittedName>
        <fullName evidence="3">DUF3071 domain-containing protein</fullName>
    </submittedName>
</protein>
<name>A0A965GE23_9PROT</name>
<accession>A0A965GE23</accession>
<organism evidence="3 4">
    <name type="scientific">Candidatus Fonsibacter lacus</name>
    <dbReference type="NCBI Taxonomy" id="2576439"/>
    <lineage>
        <taxon>Bacteria</taxon>
        <taxon>Pseudomonadati</taxon>
        <taxon>Pseudomonadota</taxon>
        <taxon>Alphaproteobacteria</taxon>
        <taxon>Candidatus Pelagibacterales</taxon>
        <taxon>Candidatus Pelagibacterales incertae sedis</taxon>
        <taxon>Candidatus Fonsibacter</taxon>
    </lineage>
</organism>
<sequence length="254" mass="28350">MERELRIVSDDGESILLADSSGNKYRAERKSAPHPTLISVPTATGGSELTIREIQARLRAGQSPREISESTGTALEKIERFSGPILHERNHIISHALDTQVRRGKSELTLREVVHERLGARGVDINVLEWNAFRQEDGTWIISLHYPTRDGQSSGQWILDTNKRTLAARDEGARWISGDDRSPQEKVRSQLPTELLGGSTAPDERTSREAKDPPRLMAVREEVEPTSDAARDGVVGRAKVPSWDEIMFGKKTEE</sequence>